<dbReference type="AlphaFoldDB" id="A0ABD3PAH9"/>
<evidence type="ECO:0000256" key="2">
    <source>
        <dbReference type="SAM" id="SignalP"/>
    </source>
</evidence>
<sequence>MRWILLPSLLLPRLASSAAVVGHGPRGIHPVTERYIAVADSSIDAILIVDGQTGGAVVGHVVLHDSADDGNVEKWLDPVSVSTCDACKHIFVTNANMLFAIALDRPLREMADSHDFSSLVKASVRPFWPVGWPTENRGDGGLRSVSVASDGSSGYVGHVGAGIFSFDPLNPTDKDPGAKQVVKTGDAGIGKGIAGLHHTSSMRNLVVTRGKSVHIVRILDAEGNNPLESGRPTAYELPLDYHCDYLYSDDDSVTMTFEDTVIINDYAFVMGHPTHSSKALHNGVAIYRLTWDEDDEAWHNCIQVAGDGLLEAGWVDGIGKDSRFSNTPRDMAVLPLAKTKKAHVVVVADVDNRALRYVDVTVPVETQDDKQAHVVRVSTVAYDEDLYQVLYAKEQPWNELSPESVMNQDGKSYYHSGPESLYKMNLAEAQDECSRVGLGRVCTLPELRARFARGQYPTIDGDDSAWTTVWTAEGCSSCHLQSPGRCPLTGGDDGESSWGSNVKMIANFNTRMGLQTQCVDSDVGVNTFSMCCGIGGPAVLSSKSAKAEEAQKKAGISFGVIIPLLAIAAAAYGIYMRKKAKPGWWPKFLRRDQREETGHAPHREVDLRGRDYI</sequence>
<dbReference type="Proteomes" id="UP001530315">
    <property type="component" value="Unassembled WGS sequence"/>
</dbReference>
<name>A0ABD3PAH9_9STRA</name>
<evidence type="ECO:0000313" key="4">
    <source>
        <dbReference type="Proteomes" id="UP001530315"/>
    </source>
</evidence>
<feature type="chain" id="PRO_5044773705" evidence="2">
    <location>
        <begin position="18"/>
        <end position="613"/>
    </location>
</feature>
<organism evidence="3 4">
    <name type="scientific">Stephanodiscus triporus</name>
    <dbReference type="NCBI Taxonomy" id="2934178"/>
    <lineage>
        <taxon>Eukaryota</taxon>
        <taxon>Sar</taxon>
        <taxon>Stramenopiles</taxon>
        <taxon>Ochrophyta</taxon>
        <taxon>Bacillariophyta</taxon>
        <taxon>Coscinodiscophyceae</taxon>
        <taxon>Thalassiosirophycidae</taxon>
        <taxon>Stephanodiscales</taxon>
        <taxon>Stephanodiscaceae</taxon>
        <taxon>Stephanodiscus</taxon>
    </lineage>
</organism>
<reference evidence="3 4" key="1">
    <citation type="submission" date="2024-10" db="EMBL/GenBank/DDBJ databases">
        <title>Updated reference genomes for cyclostephanoid diatoms.</title>
        <authorList>
            <person name="Roberts W.R."/>
            <person name="Alverson A.J."/>
        </authorList>
    </citation>
    <scope>NUCLEOTIDE SEQUENCE [LARGE SCALE GENOMIC DNA]</scope>
    <source>
        <strain evidence="3 4">AJA276-08</strain>
    </source>
</reference>
<proteinExistence type="predicted"/>
<gene>
    <name evidence="3" type="ORF">ACHAW5_011210</name>
</gene>
<feature type="transmembrane region" description="Helical" evidence="1">
    <location>
        <begin position="554"/>
        <end position="575"/>
    </location>
</feature>
<comment type="caution">
    <text evidence="3">The sequence shown here is derived from an EMBL/GenBank/DDBJ whole genome shotgun (WGS) entry which is preliminary data.</text>
</comment>
<dbReference type="Gene3D" id="2.120.10.30">
    <property type="entry name" value="TolB, C-terminal domain"/>
    <property type="match status" value="1"/>
</dbReference>
<evidence type="ECO:0000313" key="3">
    <source>
        <dbReference type="EMBL" id="KAL3785185.1"/>
    </source>
</evidence>
<keyword evidence="4" id="KW-1185">Reference proteome</keyword>
<dbReference type="InterPro" id="IPR011042">
    <property type="entry name" value="6-blade_b-propeller_TolB-like"/>
</dbReference>
<protein>
    <submittedName>
        <fullName evidence="3">Uncharacterized protein</fullName>
    </submittedName>
</protein>
<evidence type="ECO:0000256" key="1">
    <source>
        <dbReference type="SAM" id="Phobius"/>
    </source>
</evidence>
<feature type="signal peptide" evidence="2">
    <location>
        <begin position="1"/>
        <end position="17"/>
    </location>
</feature>
<keyword evidence="2" id="KW-0732">Signal</keyword>
<keyword evidence="1" id="KW-0812">Transmembrane</keyword>
<accession>A0ABD3PAH9</accession>
<dbReference type="EMBL" id="JALLAZ020000897">
    <property type="protein sequence ID" value="KAL3785185.1"/>
    <property type="molecule type" value="Genomic_DNA"/>
</dbReference>
<keyword evidence="1" id="KW-0472">Membrane</keyword>
<keyword evidence="1" id="KW-1133">Transmembrane helix</keyword>